<evidence type="ECO:0000256" key="1">
    <source>
        <dbReference type="ARBA" id="ARBA00023172"/>
    </source>
</evidence>
<reference evidence="3 4" key="1">
    <citation type="submission" date="2018-10" db="EMBL/GenBank/DDBJ databases">
        <title>Sequencing the genomes of 1000 actinobacteria strains.</title>
        <authorList>
            <person name="Klenk H.-P."/>
        </authorList>
    </citation>
    <scope>NUCLEOTIDE SEQUENCE [LARGE SCALE GENOMIC DNA]</scope>
    <source>
        <strain evidence="3 4">DSM 43911</strain>
    </source>
</reference>
<dbReference type="PANTHER" id="PTHR30349">
    <property type="entry name" value="PHAGE INTEGRASE-RELATED"/>
    <property type="match status" value="1"/>
</dbReference>
<organism evidence="3 4">
    <name type="scientific">Saccharothrix variisporea</name>
    <dbReference type="NCBI Taxonomy" id="543527"/>
    <lineage>
        <taxon>Bacteria</taxon>
        <taxon>Bacillati</taxon>
        <taxon>Actinomycetota</taxon>
        <taxon>Actinomycetes</taxon>
        <taxon>Pseudonocardiales</taxon>
        <taxon>Pseudonocardiaceae</taxon>
        <taxon>Saccharothrix</taxon>
    </lineage>
</organism>
<evidence type="ECO:0000313" key="3">
    <source>
        <dbReference type="EMBL" id="RKT71353.1"/>
    </source>
</evidence>
<dbReference type="OrthoDB" id="9805859at2"/>
<dbReference type="InterPro" id="IPR011010">
    <property type="entry name" value="DNA_brk_join_enz"/>
</dbReference>
<dbReference type="GO" id="GO:0006310">
    <property type="term" value="P:DNA recombination"/>
    <property type="evidence" value="ECO:0007669"/>
    <property type="project" value="UniProtKB-KW"/>
</dbReference>
<comment type="caution">
    <text evidence="3">The sequence shown here is derived from an EMBL/GenBank/DDBJ whole genome shotgun (WGS) entry which is preliminary data.</text>
</comment>
<dbReference type="InterPro" id="IPR013762">
    <property type="entry name" value="Integrase-like_cat_sf"/>
</dbReference>
<dbReference type="PANTHER" id="PTHR30349:SF91">
    <property type="entry name" value="INTA PROTEIN"/>
    <property type="match status" value="1"/>
</dbReference>
<dbReference type="InterPro" id="IPR050090">
    <property type="entry name" value="Tyrosine_recombinase_XerCD"/>
</dbReference>
<dbReference type="GO" id="GO:0003677">
    <property type="term" value="F:DNA binding"/>
    <property type="evidence" value="ECO:0007669"/>
    <property type="project" value="InterPro"/>
</dbReference>
<evidence type="ECO:0000259" key="2">
    <source>
        <dbReference type="PROSITE" id="PS51898"/>
    </source>
</evidence>
<dbReference type="AlphaFoldDB" id="A0A495XFE9"/>
<dbReference type="EMBL" id="RBXR01000001">
    <property type="protein sequence ID" value="RKT71353.1"/>
    <property type="molecule type" value="Genomic_DNA"/>
</dbReference>
<dbReference type="PROSITE" id="PS51898">
    <property type="entry name" value="TYR_RECOMBINASE"/>
    <property type="match status" value="1"/>
</dbReference>
<keyword evidence="4" id="KW-1185">Reference proteome</keyword>
<accession>A0A495XFE9</accession>
<proteinExistence type="predicted"/>
<dbReference type="Proteomes" id="UP000272729">
    <property type="component" value="Unassembled WGS sequence"/>
</dbReference>
<dbReference type="GO" id="GO:0015074">
    <property type="term" value="P:DNA integration"/>
    <property type="evidence" value="ECO:0007669"/>
    <property type="project" value="InterPro"/>
</dbReference>
<gene>
    <name evidence="3" type="ORF">DFJ66_4642</name>
</gene>
<sequence>MCIWSRFRYADSFDFVGAERRFDKPGALKRWNGVRFVLALAMGTRKGESIGFRWSRLNKKTKVLRVAKQRQRRTYEHGCEDPAACAAQHHKVKPCPGGCKRHKKCPPPCPKGCLKHARYCPQRIGGVEEVDVKSKKGRRPLRLPDQLFDLLIQHEETQAKEREAAGDQWYGGDWMFTQPNGKPLDPRADHDEWKALLADAGVRDARLHDARHTAATVLLLLGVDARVVMDVLGWSNLNMAERYMHVLGSMREEVGQLLNTFLWGANETKK</sequence>
<dbReference type="InterPro" id="IPR002104">
    <property type="entry name" value="Integrase_catalytic"/>
</dbReference>
<protein>
    <submittedName>
        <fullName evidence="3">Phage integrase family protein</fullName>
    </submittedName>
</protein>
<dbReference type="SUPFAM" id="SSF56349">
    <property type="entry name" value="DNA breaking-rejoining enzymes"/>
    <property type="match status" value="1"/>
</dbReference>
<dbReference type="Gene3D" id="1.10.443.10">
    <property type="entry name" value="Intergrase catalytic core"/>
    <property type="match status" value="1"/>
</dbReference>
<name>A0A495XFE9_9PSEU</name>
<dbReference type="Pfam" id="PF00589">
    <property type="entry name" value="Phage_integrase"/>
    <property type="match status" value="1"/>
</dbReference>
<feature type="domain" description="Tyr recombinase" evidence="2">
    <location>
        <begin position="6"/>
        <end position="256"/>
    </location>
</feature>
<keyword evidence="1" id="KW-0233">DNA recombination</keyword>
<evidence type="ECO:0000313" key="4">
    <source>
        <dbReference type="Proteomes" id="UP000272729"/>
    </source>
</evidence>